<evidence type="ECO:0000313" key="2">
    <source>
        <dbReference type="EMBL" id="MBB3662082.1"/>
    </source>
</evidence>
<comment type="caution">
    <text evidence="2">The sequence shown here is derived from an EMBL/GenBank/DDBJ whole genome shotgun (WGS) entry which is preliminary data.</text>
</comment>
<name>A0A839XDR1_9PSEU</name>
<keyword evidence="1" id="KW-1133">Transmembrane helix</keyword>
<dbReference type="RefSeq" id="WP_183779544.1">
    <property type="nucleotide sequence ID" value="NZ_JACIBS010000001.1"/>
</dbReference>
<organism evidence="2 3">
    <name type="scientific">Prauserella sediminis</name>
    <dbReference type="NCBI Taxonomy" id="577680"/>
    <lineage>
        <taxon>Bacteria</taxon>
        <taxon>Bacillati</taxon>
        <taxon>Actinomycetota</taxon>
        <taxon>Actinomycetes</taxon>
        <taxon>Pseudonocardiales</taxon>
        <taxon>Pseudonocardiaceae</taxon>
        <taxon>Prauserella</taxon>
        <taxon>Prauserella salsuginis group</taxon>
    </lineage>
</organism>
<dbReference type="AlphaFoldDB" id="A0A839XDR1"/>
<evidence type="ECO:0000313" key="3">
    <source>
        <dbReference type="Proteomes" id="UP000564573"/>
    </source>
</evidence>
<dbReference type="Proteomes" id="UP000564573">
    <property type="component" value="Unassembled WGS sequence"/>
</dbReference>
<protein>
    <recommendedName>
        <fullName evidence="4">DUF3137 domain-containing protein</fullName>
    </recommendedName>
</protein>
<proteinExistence type="predicted"/>
<gene>
    <name evidence="2" type="ORF">FB384_000986</name>
</gene>
<keyword evidence="1" id="KW-0812">Transmembrane</keyword>
<dbReference type="EMBL" id="JACIBS010000001">
    <property type="protein sequence ID" value="MBB3662082.1"/>
    <property type="molecule type" value="Genomic_DNA"/>
</dbReference>
<keyword evidence="3" id="KW-1185">Reference proteome</keyword>
<evidence type="ECO:0000256" key="1">
    <source>
        <dbReference type="SAM" id="Phobius"/>
    </source>
</evidence>
<keyword evidence="1" id="KW-0472">Membrane</keyword>
<feature type="transmembrane region" description="Helical" evidence="1">
    <location>
        <begin position="6"/>
        <end position="22"/>
    </location>
</feature>
<accession>A0A839XDR1</accession>
<reference evidence="2 3" key="1">
    <citation type="submission" date="2020-08" db="EMBL/GenBank/DDBJ databases">
        <title>Sequencing the genomes of 1000 actinobacteria strains.</title>
        <authorList>
            <person name="Klenk H.-P."/>
        </authorList>
    </citation>
    <scope>NUCLEOTIDE SEQUENCE [LARGE SCALE GENOMIC DNA]</scope>
    <source>
        <strain evidence="2 3">DSM 45267</strain>
    </source>
</reference>
<evidence type="ECO:0008006" key="4">
    <source>
        <dbReference type="Google" id="ProtNLM"/>
    </source>
</evidence>
<sequence>MPHWLWYVGAAVVVGIYFYIAWKEKQKTHSEYAQLASGLGWHYEKYSTDYNSRYRKYSPFDDGKRPRADHVFHGSHRGRRLVVFQYSADFEYTEGRSKRQHWQVVVVGLADDVSTLEVGPRGTLGRLAQRAGLGQSTGDDYFDRRYGVKTADKDFAATLLNDDVRSMLRRRKDDANLLLHGTDIVTWRQGPLYPDDMEPWVDFLNDVLDRAGLE</sequence>